<feature type="chain" id="PRO_5045472524" description="Signal transduction histidine kinase internal region domain-containing protein" evidence="1">
    <location>
        <begin position="25"/>
        <end position="588"/>
    </location>
</feature>
<dbReference type="Gene3D" id="2.130.10.10">
    <property type="entry name" value="YVTN repeat-like/Quinoprotein amine dehydrogenase"/>
    <property type="match status" value="2"/>
</dbReference>
<dbReference type="Pfam" id="PF06580">
    <property type="entry name" value="His_kinase"/>
    <property type="match status" value="1"/>
</dbReference>
<gene>
    <name evidence="3" type="ORF">GCM10023187_23730</name>
</gene>
<evidence type="ECO:0000313" key="4">
    <source>
        <dbReference type="Proteomes" id="UP001500936"/>
    </source>
</evidence>
<organism evidence="3 4">
    <name type="scientific">Nibrella viscosa</name>
    <dbReference type="NCBI Taxonomy" id="1084524"/>
    <lineage>
        <taxon>Bacteria</taxon>
        <taxon>Pseudomonadati</taxon>
        <taxon>Bacteroidota</taxon>
        <taxon>Cytophagia</taxon>
        <taxon>Cytophagales</taxon>
        <taxon>Spirosomataceae</taxon>
        <taxon>Nibrella</taxon>
    </lineage>
</organism>
<dbReference type="Pfam" id="PF07494">
    <property type="entry name" value="Reg_prop"/>
    <property type="match status" value="2"/>
</dbReference>
<reference evidence="4" key="1">
    <citation type="journal article" date="2019" name="Int. J. Syst. Evol. Microbiol.">
        <title>The Global Catalogue of Microorganisms (GCM) 10K type strain sequencing project: providing services to taxonomists for standard genome sequencing and annotation.</title>
        <authorList>
            <consortium name="The Broad Institute Genomics Platform"/>
            <consortium name="The Broad Institute Genome Sequencing Center for Infectious Disease"/>
            <person name="Wu L."/>
            <person name="Ma J."/>
        </authorList>
    </citation>
    <scope>NUCLEOTIDE SEQUENCE [LARGE SCALE GENOMIC DNA]</scope>
    <source>
        <strain evidence="4">JCM 17925</strain>
    </source>
</reference>
<sequence>MAVNSKTYLILLLALCLNRGSLWAQQSRLPFEFNHIQEQQGLSFNQISCFFQDRDGYFWVGTMNGLNRFDGSSFTVFKHNPADSTSIGHNSVYGICQDQAGHIWLGTGKGISRFDQKTGRFQNFKRVHGQLLEECLNILCDRSGDLWFSGRARGLYRYQIKTNRFTSFQAEPDRPGALASNYISIVGLVEDPHRSGIWMTTLDQGVHYYDKPTGRFHNARYNPEKLPIFNTHFTSSLSLDRQGRIMYADNHDERIVLFDTQSRTIADTIGLHTPAGTSPFPIAALLMDRSGNLWISSRNRALYYRDAATRQTTELAYREDQKTSPADKFFLAAWQHPDGSVWLGTTNGISYTNPEKAFYRIHNIGALLPGINANRGINCIVKDEDGSWWLSTASQELLHYFPGTAQLQMYQNLINHLNPHFLFNSLTSLNSLIITEPKQASRFLQKLSAIYRYILQNKEKETVSLEHELTFVNHYIDLQKSRFDDGLQIRLEVPAAYLSRGIVPVTLQNLFENAIKHNVIDDENPLIIRVYVDADYLCVANTLQRKHFVGTSNQQGLDSLKSLYSYLSDQPVVITDDESQFVVKLPLL</sequence>
<dbReference type="EMBL" id="BAABHB010000004">
    <property type="protein sequence ID" value="GAA4405409.1"/>
    <property type="molecule type" value="Genomic_DNA"/>
</dbReference>
<dbReference type="PANTHER" id="PTHR34220:SF7">
    <property type="entry name" value="SENSOR HISTIDINE KINASE YPDA"/>
    <property type="match status" value="1"/>
</dbReference>
<comment type="caution">
    <text evidence="3">The sequence shown here is derived from an EMBL/GenBank/DDBJ whole genome shotgun (WGS) entry which is preliminary data.</text>
</comment>
<protein>
    <recommendedName>
        <fullName evidence="2">Signal transduction histidine kinase internal region domain-containing protein</fullName>
    </recommendedName>
</protein>
<dbReference type="SUPFAM" id="SSF63829">
    <property type="entry name" value="Calcium-dependent phosphotriesterase"/>
    <property type="match status" value="2"/>
</dbReference>
<evidence type="ECO:0000256" key="1">
    <source>
        <dbReference type="SAM" id="SignalP"/>
    </source>
</evidence>
<dbReference type="InterPro" id="IPR010559">
    <property type="entry name" value="Sig_transdc_His_kin_internal"/>
</dbReference>
<evidence type="ECO:0000259" key="2">
    <source>
        <dbReference type="Pfam" id="PF06580"/>
    </source>
</evidence>
<name>A0ABP8KFL2_9BACT</name>
<dbReference type="RefSeq" id="WP_345267302.1">
    <property type="nucleotide sequence ID" value="NZ_BAABHB010000004.1"/>
</dbReference>
<dbReference type="Proteomes" id="UP001500936">
    <property type="component" value="Unassembled WGS sequence"/>
</dbReference>
<feature type="signal peptide" evidence="1">
    <location>
        <begin position="1"/>
        <end position="24"/>
    </location>
</feature>
<dbReference type="PANTHER" id="PTHR34220">
    <property type="entry name" value="SENSOR HISTIDINE KINASE YPDA"/>
    <property type="match status" value="1"/>
</dbReference>
<dbReference type="InterPro" id="IPR015943">
    <property type="entry name" value="WD40/YVTN_repeat-like_dom_sf"/>
</dbReference>
<dbReference type="InterPro" id="IPR050640">
    <property type="entry name" value="Bact_2-comp_sensor_kinase"/>
</dbReference>
<evidence type="ECO:0000313" key="3">
    <source>
        <dbReference type="EMBL" id="GAA4405409.1"/>
    </source>
</evidence>
<keyword evidence="4" id="KW-1185">Reference proteome</keyword>
<proteinExistence type="predicted"/>
<keyword evidence="1" id="KW-0732">Signal</keyword>
<accession>A0ABP8KFL2</accession>
<feature type="domain" description="Signal transduction histidine kinase internal region" evidence="2">
    <location>
        <begin position="411"/>
        <end position="485"/>
    </location>
</feature>
<dbReference type="InterPro" id="IPR011110">
    <property type="entry name" value="Reg_prop"/>
</dbReference>